<evidence type="ECO:0000256" key="4">
    <source>
        <dbReference type="ARBA" id="ARBA00022679"/>
    </source>
</evidence>
<evidence type="ECO:0000259" key="14">
    <source>
        <dbReference type="SMART" id="SM00483"/>
    </source>
</evidence>
<protein>
    <recommendedName>
        <fullName evidence="3">DNA-directed DNA polymerase</fullName>
        <ecNumber evidence="3">2.7.7.7</ecNumber>
    </recommendedName>
</protein>
<proteinExistence type="inferred from homology"/>
<dbReference type="GO" id="GO:0003887">
    <property type="term" value="F:DNA-directed DNA polymerase activity"/>
    <property type="evidence" value="ECO:0007669"/>
    <property type="project" value="UniProtKB-KW"/>
</dbReference>
<dbReference type="PANTHER" id="PTHR43606">
    <property type="entry name" value="PHOSPHATASE, PUTATIVE (AFU_ORTHOLOGUE AFUA_6G08710)-RELATED"/>
    <property type="match status" value="1"/>
</dbReference>
<evidence type="ECO:0000256" key="8">
    <source>
        <dbReference type="ARBA" id="ARBA00022932"/>
    </source>
</evidence>
<dbReference type="Pfam" id="PF14792">
    <property type="entry name" value="DNA_pol_B_palm"/>
    <property type="match status" value="1"/>
</dbReference>
<dbReference type="GO" id="GO:0006281">
    <property type="term" value="P:DNA repair"/>
    <property type="evidence" value="ECO:0007669"/>
    <property type="project" value="UniProtKB-KW"/>
</dbReference>
<feature type="compositionally biased region" description="Polar residues" evidence="13">
    <location>
        <begin position="401"/>
        <end position="412"/>
    </location>
</feature>
<feature type="compositionally biased region" description="Polar residues" evidence="13">
    <location>
        <begin position="140"/>
        <end position="156"/>
    </location>
</feature>
<dbReference type="InterPro" id="IPR027421">
    <property type="entry name" value="DNA_pol_lamdba_lyase_dom_sf"/>
</dbReference>
<dbReference type="InterPro" id="IPR018946">
    <property type="entry name" value="PhoD-like_MPP"/>
</dbReference>
<evidence type="ECO:0000256" key="13">
    <source>
        <dbReference type="SAM" id="MobiDB-lite"/>
    </source>
</evidence>
<feature type="active site" description="Nucleophile; Schiff-base intermediate with DNA; for 5'-dRP lyase activity" evidence="12">
    <location>
        <position position="489"/>
    </location>
</feature>
<name>A0A4Q4TCX9_9PEZI</name>
<keyword evidence="8" id="KW-0239">DNA-directed DNA polymerase</keyword>
<evidence type="ECO:0000256" key="1">
    <source>
        <dbReference type="ARBA" id="ARBA00004123"/>
    </source>
</evidence>
<feature type="compositionally biased region" description="Low complexity" evidence="13">
    <location>
        <begin position="715"/>
        <end position="733"/>
    </location>
</feature>
<evidence type="ECO:0000256" key="7">
    <source>
        <dbReference type="ARBA" id="ARBA00022763"/>
    </source>
</evidence>
<keyword evidence="7" id="KW-0227">DNA damage</keyword>
<keyword evidence="9" id="KW-0234">DNA repair</keyword>
<dbReference type="FunFam" id="1.10.150.20:FF:000010">
    <property type="entry name" value="DNA polymerase lambda"/>
    <property type="match status" value="1"/>
</dbReference>
<evidence type="ECO:0000256" key="6">
    <source>
        <dbReference type="ARBA" id="ARBA00022723"/>
    </source>
</evidence>
<dbReference type="CDD" id="cd07389">
    <property type="entry name" value="MPP_PhoD"/>
    <property type="match status" value="1"/>
</dbReference>
<dbReference type="STRING" id="155417.A0A4Q4TCX9"/>
<feature type="compositionally biased region" description="Low complexity" evidence="13">
    <location>
        <begin position="48"/>
        <end position="61"/>
    </location>
</feature>
<evidence type="ECO:0000313" key="15">
    <source>
        <dbReference type="EMBL" id="RYP03177.1"/>
    </source>
</evidence>
<evidence type="ECO:0000256" key="12">
    <source>
        <dbReference type="PIRSR" id="PIRSR622312-50"/>
    </source>
</evidence>
<dbReference type="InterPro" id="IPR029052">
    <property type="entry name" value="Metallo-depent_PP-like"/>
</dbReference>
<dbReference type="GO" id="GO:0046872">
    <property type="term" value="F:metal ion binding"/>
    <property type="evidence" value="ECO:0007669"/>
    <property type="project" value="UniProtKB-KW"/>
</dbReference>
<dbReference type="PRINTS" id="PR00869">
    <property type="entry name" value="DNAPOLX"/>
</dbReference>
<dbReference type="CDD" id="cd00141">
    <property type="entry name" value="NT_POLXc"/>
    <property type="match status" value="1"/>
</dbReference>
<dbReference type="PANTHER" id="PTHR43606:SF8">
    <property type="entry name" value="ALKALINE PHOSPHATASE"/>
    <property type="match status" value="1"/>
</dbReference>
<dbReference type="InterPro" id="IPR002008">
    <property type="entry name" value="DNA_pol_X_beta-like"/>
</dbReference>
<keyword evidence="10" id="KW-0539">Nucleus</keyword>
<dbReference type="SUPFAM" id="SSF47802">
    <property type="entry name" value="DNA polymerase beta, N-terminal domain-like"/>
    <property type="match status" value="1"/>
</dbReference>
<reference evidence="15 16" key="1">
    <citation type="submission" date="2018-06" db="EMBL/GenBank/DDBJ databases">
        <title>Complete Genomes of Monosporascus.</title>
        <authorList>
            <person name="Robinson A.J."/>
            <person name="Natvig D.O."/>
        </authorList>
    </citation>
    <scope>NUCLEOTIDE SEQUENCE [LARGE SCALE GENOMIC DNA]</scope>
    <source>
        <strain evidence="15 16">CBS 110550</strain>
    </source>
</reference>
<dbReference type="Proteomes" id="UP000293360">
    <property type="component" value="Unassembled WGS sequence"/>
</dbReference>
<feature type="region of interest" description="Disordered" evidence="13">
    <location>
        <begin position="363"/>
        <end position="412"/>
    </location>
</feature>
<dbReference type="Gene3D" id="3.30.460.10">
    <property type="entry name" value="Beta Polymerase, domain 2"/>
    <property type="match status" value="1"/>
</dbReference>
<keyword evidence="6" id="KW-0479">Metal-binding</keyword>
<dbReference type="SUPFAM" id="SSF56300">
    <property type="entry name" value="Metallo-dependent phosphatases"/>
    <property type="match status" value="1"/>
</dbReference>
<evidence type="ECO:0000256" key="2">
    <source>
        <dbReference type="ARBA" id="ARBA00008323"/>
    </source>
</evidence>
<dbReference type="InterPro" id="IPR002054">
    <property type="entry name" value="DNA-dir_DNA_pol_X"/>
</dbReference>
<evidence type="ECO:0000313" key="16">
    <source>
        <dbReference type="Proteomes" id="UP000293360"/>
    </source>
</evidence>
<comment type="similarity">
    <text evidence="2">Belongs to the DNA polymerase type-X family.</text>
</comment>
<dbReference type="Gene3D" id="2.60.40.380">
    <property type="entry name" value="Purple acid phosphatase-like, N-terminal"/>
    <property type="match status" value="1"/>
</dbReference>
<comment type="catalytic activity">
    <reaction evidence="11">
        <text>DNA(n) + a 2'-deoxyribonucleoside 5'-triphosphate = DNA(n+1) + diphosphate</text>
        <dbReference type="Rhea" id="RHEA:22508"/>
        <dbReference type="Rhea" id="RHEA-COMP:17339"/>
        <dbReference type="Rhea" id="RHEA-COMP:17340"/>
        <dbReference type="ChEBI" id="CHEBI:33019"/>
        <dbReference type="ChEBI" id="CHEBI:61560"/>
        <dbReference type="ChEBI" id="CHEBI:173112"/>
        <dbReference type="EC" id="2.7.7.7"/>
    </reaction>
</comment>
<evidence type="ECO:0000256" key="9">
    <source>
        <dbReference type="ARBA" id="ARBA00023204"/>
    </source>
</evidence>
<comment type="caution">
    <text evidence="15">The sequence shown here is derived from an EMBL/GenBank/DDBJ whole genome shotgun (WGS) entry which is preliminary data.</text>
</comment>
<feature type="compositionally biased region" description="Low complexity" evidence="13">
    <location>
        <begin position="276"/>
        <end position="290"/>
    </location>
</feature>
<dbReference type="SMART" id="SM00483">
    <property type="entry name" value="POLXc"/>
    <property type="match status" value="1"/>
</dbReference>
<organism evidence="15 16">
    <name type="scientific">Monosporascus ibericus</name>
    <dbReference type="NCBI Taxonomy" id="155417"/>
    <lineage>
        <taxon>Eukaryota</taxon>
        <taxon>Fungi</taxon>
        <taxon>Dikarya</taxon>
        <taxon>Ascomycota</taxon>
        <taxon>Pezizomycotina</taxon>
        <taxon>Sordariomycetes</taxon>
        <taxon>Xylariomycetidae</taxon>
        <taxon>Xylariales</taxon>
        <taxon>Xylariales incertae sedis</taxon>
        <taxon>Monosporascus</taxon>
    </lineage>
</organism>
<dbReference type="Gene3D" id="3.60.21.70">
    <property type="entry name" value="PhoD-like phosphatase"/>
    <property type="match status" value="1"/>
</dbReference>
<dbReference type="InterPro" id="IPR018944">
    <property type="entry name" value="DNA_pol_lambd_fingers_domain"/>
</dbReference>
<dbReference type="GO" id="GO:0005634">
    <property type="term" value="C:nucleus"/>
    <property type="evidence" value="ECO:0007669"/>
    <property type="project" value="UniProtKB-SubCell"/>
</dbReference>
<dbReference type="GO" id="GO:0003677">
    <property type="term" value="F:DNA binding"/>
    <property type="evidence" value="ECO:0007669"/>
    <property type="project" value="InterPro"/>
</dbReference>
<feature type="compositionally biased region" description="Acidic residues" evidence="13">
    <location>
        <begin position="374"/>
        <end position="388"/>
    </location>
</feature>
<keyword evidence="16" id="KW-1185">Reference proteome</keyword>
<feature type="domain" description="DNA-directed DNA polymerase X" evidence="14">
    <location>
        <begin position="429"/>
        <end position="706"/>
    </location>
</feature>
<dbReference type="InterPro" id="IPR036420">
    <property type="entry name" value="BRCT_dom_sf"/>
</dbReference>
<comment type="subcellular location">
    <subcellularLocation>
        <location evidence="1">Nucleus</location>
    </subcellularLocation>
</comment>
<dbReference type="Gene3D" id="3.40.50.10190">
    <property type="entry name" value="BRCT domain"/>
    <property type="match status" value="1"/>
</dbReference>
<dbReference type="Pfam" id="PF09423">
    <property type="entry name" value="PhoD"/>
    <property type="match status" value="1"/>
</dbReference>
<dbReference type="Pfam" id="PF10391">
    <property type="entry name" value="DNA_pol_lambd_f"/>
    <property type="match status" value="1"/>
</dbReference>
<dbReference type="InterPro" id="IPR028207">
    <property type="entry name" value="DNA_pol_B_palm_palm"/>
</dbReference>
<feature type="compositionally biased region" description="Polar residues" evidence="13">
    <location>
        <begin position="311"/>
        <end position="325"/>
    </location>
</feature>
<sequence>MEERELADKIAYFKRLGAIQAEENGDDAYDEEEKAHRERCKTFHNAMSTSSKTESLASSVTRPRKADTASRPLTRPDGSQSSDDLEIIKVTPRNPSSRLGAAAIADKNPNFDEEIVPESAHPDPKPAHSFLHQLLRPRMTRQTSGPTSDNSPSTSTAKRKKQARLKLLPENQQIFRGLRFYYIPNDDANCVRAAQITKARERGATWVRTLKEATHVIIDLGLTYQDIKSDLMSDSSSAEKVIVNANYPIDCGIHRVILDPNQEKYVRNLRVADTLPAPSRSSLPASAQASNNLLEIKRKQYRRPRKGQESPPHTQSDYGEPLQSNTESLAPVTTIAAASVDDELSQYISLVQGNPLYLEMPLEEEEDSAHSEATEDDEADSESESLEDDSSRKKRRKTGDKTQLGQGDTTWQDNFACMKGGTREGIIDNPNAATIELLQSMVDMYEHQDAWRCKSYRRAIAALRQQTRKITTAKEAMKLRGIGKSLAAKIEEIATEGRLRKLEHAQQRPENKILNLFLKVYGVGIGRANKWVSQGYRTLQDLQEKAKLSTNQRIGIEHFEDLNERIPRWEVEALAAVIREAAGGIDASVEFIIGGSYRRGSDSSGDIDLIITKKGTRSSQDILPFLEKLIKRLTDDGFLTAALASFSENTNKGHGSKWHGCCVLPETAFPKDKATLSLAAALALPPAFVSGSFAGNLNYASPSRRHEHANLGVDTSRVVARRSTTSASASGTKRSSRRRRRPNDERLRFTHGVASGDPYADSVILWTRVAPSADSDPGDAAVSGAVPLYSHDTESFVAADPDPVCVEWRVWGSGEHGDGGTAGAVVASGEAYTTGDIDYTVKVEATDLQPFTTYNYQFNVCGSDVKSPLGRTKTAPEKDADVSEIKLAVFSCSNYPNGYFNPYGNAVRRDEHDYVVHLGDYIYEYEAGGERASKPQAEIFTLHDYRTRHGQYRTDADLQLLSQNYAWIPTWDDHEISNNGYRDGSSGLNNTEESFRNDGPGISVDQRKMNAVRAYFEWLPIRQVDLDDNLRIWRSFQLGNLVDLIILDTRNYDRSITSLGWNNDYIDLIRNDAGRTLMGSHQENWFYNQLTASSERGATWRLVGNQIIFSAIKESYGLSGDNWNGYIANRNRTLKHLYDNKIDNTVFLAGDSHQNWVSDLAWLGEKPYDPATGEGAIGVEFAGTAVSSSGVRGTIASAREAARQRVENNTELLWNEGYYRGYFLLVAARDRLDARFHGSPSVAARQGWDLPLANFTVLAGANRVSRPLAGGAVEAGWLKEGGTTPSNVSLDTETGVWDVVGFEQMYLDTSA</sequence>
<dbReference type="OrthoDB" id="9992270at2759"/>
<dbReference type="Pfam" id="PF14716">
    <property type="entry name" value="HHH_8"/>
    <property type="match status" value="1"/>
</dbReference>
<dbReference type="InterPro" id="IPR043519">
    <property type="entry name" value="NT_sf"/>
</dbReference>
<evidence type="ECO:0000256" key="5">
    <source>
        <dbReference type="ARBA" id="ARBA00022695"/>
    </source>
</evidence>
<dbReference type="InterPro" id="IPR022312">
    <property type="entry name" value="DNA_pol_X"/>
</dbReference>
<dbReference type="FunFam" id="1.10.150.110:FF:000005">
    <property type="entry name" value="DNA polymerase POL4"/>
    <property type="match status" value="1"/>
</dbReference>
<dbReference type="Pfam" id="PF16655">
    <property type="entry name" value="PhoD_N"/>
    <property type="match status" value="1"/>
</dbReference>
<feature type="region of interest" description="Disordered" evidence="13">
    <location>
        <begin position="710"/>
        <end position="746"/>
    </location>
</feature>
<accession>A0A4Q4TCX9</accession>
<feature type="region of interest" description="Disordered" evidence="13">
    <location>
        <begin position="138"/>
        <end position="161"/>
    </location>
</feature>
<dbReference type="InterPro" id="IPR038607">
    <property type="entry name" value="PhoD-like_sf"/>
</dbReference>
<feature type="region of interest" description="Disordered" evidence="13">
    <location>
        <begin position="276"/>
        <end position="325"/>
    </location>
</feature>
<dbReference type="InterPro" id="IPR010996">
    <property type="entry name" value="HHH_MUS81"/>
</dbReference>
<dbReference type="Gene3D" id="1.10.150.20">
    <property type="entry name" value="5' to 3' exonuclease, C-terminal subdomain"/>
    <property type="match status" value="1"/>
</dbReference>
<keyword evidence="4" id="KW-0808">Transferase</keyword>
<dbReference type="InterPro" id="IPR032093">
    <property type="entry name" value="PhoD_N"/>
</dbReference>
<dbReference type="EC" id="2.7.7.7" evidence="3"/>
<evidence type="ECO:0000256" key="11">
    <source>
        <dbReference type="ARBA" id="ARBA00049244"/>
    </source>
</evidence>
<dbReference type="SUPFAM" id="SSF81301">
    <property type="entry name" value="Nucleotidyltransferase"/>
    <property type="match status" value="1"/>
</dbReference>
<dbReference type="EMBL" id="QJNU01000277">
    <property type="protein sequence ID" value="RYP03177.1"/>
    <property type="molecule type" value="Genomic_DNA"/>
</dbReference>
<dbReference type="InterPro" id="IPR052900">
    <property type="entry name" value="Phospholipid_Metab_Enz"/>
</dbReference>
<dbReference type="PRINTS" id="PR00870">
    <property type="entry name" value="DNAPOLXBETA"/>
</dbReference>
<dbReference type="SUPFAM" id="SSF81585">
    <property type="entry name" value="PsbU/PolX domain-like"/>
    <property type="match status" value="1"/>
</dbReference>
<feature type="region of interest" description="Disordered" evidence="13">
    <location>
        <begin position="43"/>
        <end position="87"/>
    </location>
</feature>
<keyword evidence="5" id="KW-0548">Nucleotidyltransferase</keyword>
<evidence type="ECO:0000256" key="3">
    <source>
        <dbReference type="ARBA" id="ARBA00012417"/>
    </source>
</evidence>
<gene>
    <name evidence="15" type="ORF">DL764_005326</name>
</gene>
<dbReference type="Gene3D" id="1.10.150.110">
    <property type="entry name" value="DNA polymerase beta, N-terminal domain-like"/>
    <property type="match status" value="1"/>
</dbReference>
<evidence type="ECO:0000256" key="10">
    <source>
        <dbReference type="ARBA" id="ARBA00023242"/>
    </source>
</evidence>